<dbReference type="AlphaFoldDB" id="A0A812LUU7"/>
<protein>
    <recommendedName>
        <fullName evidence="2">Glutamine amidotransferase type-2 domain-containing protein</fullName>
    </recommendedName>
</protein>
<accession>A0A812LUU7</accession>
<keyword evidence="1" id="KW-0812">Transmembrane</keyword>
<sequence>MDCVGGCLRFAAWYLVFGTAHELGHVLAGLAVGCWPTASWSNLVELLLFRRVHVKTSQAWQEAVVGHAGWLTSLLIAVAACATSHDYALLSTALITAAEACVSDVCQAYDRHVEFGGHWFRCGNFGLVLLNSAWAAAPEPMKDILEKMAEVTMVRGAQSGGVLSYVIARKSGSVRDGSSDLAGLRARVVNQKRTCLSELLRRKLDRAEWWAWLCRRKFFGAGRVYVGHTRFATSSQSTLDGAHPHQWSPSQRYDIYTGFAENKLCMAGKKNVEIFVTHNGDFDFFEFAGQMQELGKVQAWLERATWQPRPSEVDSAAIAGVMELLRVQGCFALSARYGFLFGPRWNDFDFKVPSRKFFEQVGAVMDAVLQRYLKQGLQLDQLKMQRGNLYADCRTSLEGSGLRLPLRGRDMEQMVRCAVDAFFDNDLLQATRLFMAWARGSFGLCITCSLDAHRQMILATGGQSMSVAFYPRSGVVLYASEQAAVKAAVGVRAPAAVPTSDPASADLEAPVARERWAQSRVRSLLNDGPAVRLDLDDLGGEICLLDWGHGLPSATVSETFPPQPVMNHSMTVTLVQDCFSQKSLPCRLVPIEDNPLVQPLPMSQQDPVGADIHDIPEAVANIQAHFWAEGRPTRATARALSEVLQNRLQSKQAGELAAGSVDLLVTGCEVSLWAGEQFAADLRTCFPKLVVKSASANKILGLLGQQFPMPQTGHEIGEGWDLQDSIVLIVSHSGGTFAPLALSNLLQSVTPNIFAVTSEWDTQIGKQLRQLHVPSGRVFSTETGPRPAEPCSLSVAATHQMLTQILIYIASKIVSNRKLSIAAGSRIKSMDLAELEKNNRLNIQALKSIAGGPEHKIARELRSLGRHWAQHVLEVPRAWMLAALYIFITVVYGSAPVTSCAEAGVRGTKLEKEMIYLAKLLDATIYVFLPQIMILLIRLLQQRPLLHRMTTRTVVIGDIPWVAQSAESFLSKLMACTYSATGLTVFSANPADHLVHRMTHRVVRGTLLACGRPDGRLTALSSAEQSVCMAVNQASSIQSLGATCESVTIGHNPHRLPLTADAVFLKDARPPYLCEHLLSRHSTKPEGSSAVSILGAFQNLASEDDQEMADVQHRLDHRRERMIQQAMDKQSQVEVEEKVQAVVDCLEVDEDGFVKFEDCWKGVQLLRQDVCKKSIRTIFQRLESGYAYLQLASIQHAVAADL</sequence>
<evidence type="ECO:0000256" key="1">
    <source>
        <dbReference type="SAM" id="Phobius"/>
    </source>
</evidence>
<gene>
    <name evidence="3" type="ORF">SNAT2548_LOCUS11858</name>
</gene>
<comment type="caution">
    <text evidence="3">The sequence shown here is derived from an EMBL/GenBank/DDBJ whole genome shotgun (WGS) entry which is preliminary data.</text>
</comment>
<proteinExistence type="predicted"/>
<dbReference type="InterPro" id="IPR029055">
    <property type="entry name" value="Ntn_hydrolases_N"/>
</dbReference>
<dbReference type="EMBL" id="CAJNDS010001112">
    <property type="protein sequence ID" value="CAE7247467.1"/>
    <property type="molecule type" value="Genomic_DNA"/>
</dbReference>
<feature type="transmembrane region" description="Helical" evidence="1">
    <location>
        <begin position="916"/>
        <end position="940"/>
    </location>
</feature>
<evidence type="ECO:0000313" key="4">
    <source>
        <dbReference type="Proteomes" id="UP000604046"/>
    </source>
</evidence>
<keyword evidence="4" id="KW-1185">Reference proteome</keyword>
<feature type="transmembrane region" description="Helical" evidence="1">
    <location>
        <begin position="878"/>
        <end position="895"/>
    </location>
</feature>
<keyword evidence="1" id="KW-1133">Transmembrane helix</keyword>
<dbReference type="Gene3D" id="3.40.50.10490">
    <property type="entry name" value="Glucose-6-phosphate isomerase like protein, domain 1"/>
    <property type="match status" value="1"/>
</dbReference>
<dbReference type="InterPro" id="IPR017932">
    <property type="entry name" value="GATase_2_dom"/>
</dbReference>
<dbReference type="PROSITE" id="PS51278">
    <property type="entry name" value="GATASE_TYPE_2"/>
    <property type="match status" value="1"/>
</dbReference>
<organism evidence="3 4">
    <name type="scientific">Symbiodinium natans</name>
    <dbReference type="NCBI Taxonomy" id="878477"/>
    <lineage>
        <taxon>Eukaryota</taxon>
        <taxon>Sar</taxon>
        <taxon>Alveolata</taxon>
        <taxon>Dinophyceae</taxon>
        <taxon>Suessiales</taxon>
        <taxon>Symbiodiniaceae</taxon>
        <taxon>Symbiodinium</taxon>
    </lineage>
</organism>
<dbReference type="OrthoDB" id="40822at2759"/>
<dbReference type="Gene3D" id="3.60.20.10">
    <property type="entry name" value="Glutamine Phosphoribosylpyrophosphate, subunit 1, domain 1"/>
    <property type="match status" value="1"/>
</dbReference>
<dbReference type="Proteomes" id="UP000604046">
    <property type="component" value="Unassembled WGS sequence"/>
</dbReference>
<dbReference type="SUPFAM" id="SSF56235">
    <property type="entry name" value="N-terminal nucleophile aminohydrolases (Ntn hydrolases)"/>
    <property type="match status" value="1"/>
</dbReference>
<evidence type="ECO:0000313" key="3">
    <source>
        <dbReference type="EMBL" id="CAE7247467.1"/>
    </source>
</evidence>
<keyword evidence="1" id="KW-0472">Membrane</keyword>
<reference evidence="3" key="1">
    <citation type="submission" date="2021-02" db="EMBL/GenBank/DDBJ databases">
        <authorList>
            <person name="Dougan E. K."/>
            <person name="Rhodes N."/>
            <person name="Thang M."/>
            <person name="Chan C."/>
        </authorList>
    </citation>
    <scope>NUCLEOTIDE SEQUENCE</scope>
</reference>
<feature type="domain" description="Glutamine amidotransferase type-2" evidence="2">
    <location>
        <begin position="122"/>
        <end position="536"/>
    </location>
</feature>
<evidence type="ECO:0000259" key="2">
    <source>
        <dbReference type="PROSITE" id="PS51278"/>
    </source>
</evidence>
<name>A0A812LUU7_9DINO</name>